<dbReference type="STRING" id="1206466.K0KS12"/>
<dbReference type="Proteomes" id="UP000009328">
    <property type="component" value="Unassembled WGS sequence"/>
</dbReference>
<dbReference type="PANTHER" id="PTHR10907">
    <property type="entry name" value="REGUCALCIN"/>
    <property type="match status" value="1"/>
</dbReference>
<feature type="binding site" evidence="3">
    <location>
        <position position="117"/>
    </location>
    <ligand>
        <name>substrate</name>
    </ligand>
</feature>
<evidence type="ECO:0000313" key="6">
    <source>
        <dbReference type="Proteomes" id="UP000009328"/>
    </source>
</evidence>
<dbReference type="GO" id="GO:0004341">
    <property type="term" value="F:gluconolactonase activity"/>
    <property type="evidence" value="ECO:0007669"/>
    <property type="project" value="TreeGrafter"/>
</dbReference>
<dbReference type="GO" id="GO:0005509">
    <property type="term" value="F:calcium ion binding"/>
    <property type="evidence" value="ECO:0007669"/>
    <property type="project" value="TreeGrafter"/>
</dbReference>
<accession>K0KS12</accession>
<dbReference type="AlphaFoldDB" id="K0KS12"/>
<dbReference type="InterPro" id="IPR013658">
    <property type="entry name" value="SGL"/>
</dbReference>
<comment type="similarity">
    <text evidence="1">Belongs to the SMP-30/CGR1 family.</text>
</comment>
<dbReference type="Pfam" id="PF08450">
    <property type="entry name" value="SGL"/>
    <property type="match status" value="2"/>
</dbReference>
<sequence length="616" mass="69791">MKFLPFLNYHGRLSEGATYNKENNSFLWVDIIAGKLHRVFLSSTTESEYSIDELKKVEATHEVYENPNENFGVIFLTKDDDLVLIGCREGVASFDFRTKKFEYVTKFGESGDKLRSNDGNIDPLGNIWIGLTGDFQHSAIDEGKLIKIDKSDDNKIITEVPNSKIPNGINWSKDGKTLYWTSSLEYTIYKFDYDLHTGEISNKRPHIKIKDWLHGYESPEPDGFTLTEDDHLYTAVFSTSLVLHFDPQGQLVEQFKLPAERITSVIFGGVDQDELYITSANLHLDDPSKLNQTGSDLGGAIFRIKLDGVKGPTYNKSNNSLLWVDIIEGQLHRVFLSSKGSKSQEYPIEELTKVQETHEAFDTPDELFGVVFLTKDDDLVLIGGKRGIATFNFRTKKFEYIIKYPKEDYKLRSNDGNIDPRGNIWIGLMGDFENGPIDEGKLIKVDKSDNNKLVTQVPNALIPNGINWSQDGKTLYWTSSLDFIIYKFDYDLTTGEISNQKPHIKIKDWLPDFESPEPDGFTLTEDEHIYTAVFSTSSVLHFDSQGQLIEIFKLPAERITSVIFGGDDLDELFITSANLHLDDPTKLNDVGDDLGGAIFRIKLNGVKGILKPYYEL</sequence>
<keyword evidence="3" id="KW-0479">Metal-binding</keyword>
<feature type="binding site" evidence="3">
    <location>
        <position position="167"/>
    </location>
    <ligand>
        <name>a divalent metal cation</name>
        <dbReference type="ChEBI" id="CHEBI:60240"/>
    </ligand>
</feature>
<proteinExistence type="inferred from homology"/>
<comment type="cofactor">
    <cofactor evidence="3">
        <name>Zn(2+)</name>
        <dbReference type="ChEBI" id="CHEBI:29105"/>
    </cofactor>
    <text evidence="3">Binds 1 divalent metal cation per subunit.</text>
</comment>
<dbReference type="EMBL" id="CAIF01000219">
    <property type="protein sequence ID" value="CCH45951.1"/>
    <property type="molecule type" value="Genomic_DNA"/>
</dbReference>
<feature type="domain" description="SMP-30/Gluconolactonase/LRE-like region" evidence="4">
    <location>
        <begin position="13"/>
        <end position="281"/>
    </location>
</feature>
<keyword evidence="3" id="KW-0862">Zinc</keyword>
<organism evidence="5 6">
    <name type="scientific">Wickerhamomyces ciferrii (strain ATCC 14091 / BCRC 22168 / CBS 111 / JCM 3599 / NBRC 0793 / NRRL Y-1031 F-60-10)</name>
    <name type="common">Yeast</name>
    <name type="synonym">Pichia ciferrii</name>
    <dbReference type="NCBI Taxonomy" id="1206466"/>
    <lineage>
        <taxon>Eukaryota</taxon>
        <taxon>Fungi</taxon>
        <taxon>Dikarya</taxon>
        <taxon>Ascomycota</taxon>
        <taxon>Saccharomycotina</taxon>
        <taxon>Saccharomycetes</taxon>
        <taxon>Phaffomycetales</taxon>
        <taxon>Wickerhamomycetaceae</taxon>
        <taxon>Wickerhamomyces</taxon>
    </lineage>
</organism>
<dbReference type="Gene3D" id="2.120.10.30">
    <property type="entry name" value="TolB, C-terminal domain"/>
    <property type="match status" value="2"/>
</dbReference>
<feature type="binding site" evidence="3">
    <location>
        <position position="115"/>
    </location>
    <ligand>
        <name>substrate</name>
    </ligand>
</feature>
<evidence type="ECO:0000313" key="5">
    <source>
        <dbReference type="EMBL" id="CCH45951.1"/>
    </source>
</evidence>
<name>K0KS12_WICCF</name>
<evidence type="ECO:0000256" key="2">
    <source>
        <dbReference type="PIRSR" id="PIRSR605511-1"/>
    </source>
</evidence>
<dbReference type="SUPFAM" id="SSF63829">
    <property type="entry name" value="Calcium-dependent phosphotriesterase"/>
    <property type="match status" value="2"/>
</dbReference>
<protein>
    <submittedName>
        <fullName evidence="5">Regucalcin</fullName>
    </submittedName>
</protein>
<dbReference type="InterPro" id="IPR011042">
    <property type="entry name" value="6-blade_b-propeller_TolB-like"/>
</dbReference>
<feature type="domain" description="SMP-30/Gluconolactonase/LRE-like region" evidence="4">
    <location>
        <begin position="311"/>
        <end position="578"/>
    </location>
</feature>
<evidence type="ECO:0000259" key="4">
    <source>
        <dbReference type="Pfam" id="PF08450"/>
    </source>
</evidence>
<feature type="active site" description="Proton donor/acceptor" evidence="2">
    <location>
        <position position="222"/>
    </location>
</feature>
<evidence type="ECO:0000256" key="3">
    <source>
        <dbReference type="PIRSR" id="PIRSR605511-2"/>
    </source>
</evidence>
<feature type="binding site" evidence="3">
    <location>
        <position position="15"/>
    </location>
    <ligand>
        <name>a divalent metal cation</name>
        <dbReference type="ChEBI" id="CHEBI:60240"/>
    </ligand>
</feature>
<dbReference type="InterPro" id="IPR005511">
    <property type="entry name" value="SMP-30"/>
</dbReference>
<feature type="binding site" evidence="3">
    <location>
        <position position="222"/>
    </location>
    <ligand>
        <name>a divalent metal cation</name>
        <dbReference type="ChEBI" id="CHEBI:60240"/>
    </ligand>
</feature>
<dbReference type="InParanoid" id="K0KS12"/>
<dbReference type="PRINTS" id="PR01790">
    <property type="entry name" value="SMP30FAMILY"/>
</dbReference>
<evidence type="ECO:0000256" key="1">
    <source>
        <dbReference type="ARBA" id="ARBA00008853"/>
    </source>
</evidence>
<dbReference type="HOGENOM" id="CLU_443592_0_0_1"/>
<comment type="caution">
    <text evidence="5">The sequence shown here is derived from an EMBL/GenBank/DDBJ whole genome shotgun (WGS) entry which is preliminary data.</text>
</comment>
<gene>
    <name evidence="5" type="ORF">BN7_5538</name>
</gene>
<keyword evidence="6" id="KW-1185">Reference proteome</keyword>
<dbReference type="eggNOG" id="KOG4499">
    <property type="taxonomic scope" value="Eukaryota"/>
</dbReference>
<dbReference type="PANTHER" id="PTHR10907:SF47">
    <property type="entry name" value="REGUCALCIN"/>
    <property type="match status" value="1"/>
</dbReference>
<reference evidence="5 6" key="1">
    <citation type="journal article" date="2012" name="Eukaryot. Cell">
        <title>Draft genome sequence of Wickerhamomyces ciferrii NRRL Y-1031 F-60-10.</title>
        <authorList>
            <person name="Schneider J."/>
            <person name="Andrea H."/>
            <person name="Blom J."/>
            <person name="Jaenicke S."/>
            <person name="Ruckert C."/>
            <person name="Schorsch C."/>
            <person name="Szczepanowski R."/>
            <person name="Farwick M."/>
            <person name="Goesmann A."/>
            <person name="Puhler A."/>
            <person name="Schaffer S."/>
            <person name="Tauch A."/>
            <person name="Kohler T."/>
            <person name="Brinkrolf K."/>
        </authorList>
    </citation>
    <scope>NUCLEOTIDE SEQUENCE [LARGE SCALE GENOMIC DNA]</scope>
    <source>
        <strain evidence="6">ATCC 14091 / BCRC 22168 / CBS 111 / JCM 3599 / NBRC 0793 / NRRL Y-1031 F-60-10</strain>
    </source>
</reference>